<dbReference type="Proteomes" id="UP000280586">
    <property type="component" value="Chromosome"/>
</dbReference>
<dbReference type="InterPro" id="IPR050248">
    <property type="entry name" value="Polysacc_deacetylase_ArnD"/>
</dbReference>
<dbReference type="Pfam" id="PF01522">
    <property type="entry name" value="Polysacc_deac_1"/>
    <property type="match status" value="1"/>
</dbReference>
<protein>
    <submittedName>
        <fullName evidence="2">Deacetylase</fullName>
    </submittedName>
</protein>
<dbReference type="GO" id="GO:0005975">
    <property type="term" value="P:carbohydrate metabolic process"/>
    <property type="evidence" value="ECO:0007669"/>
    <property type="project" value="InterPro"/>
</dbReference>
<organism evidence="2 3">
    <name type="scientific">Clostridium septicum</name>
    <dbReference type="NCBI Taxonomy" id="1504"/>
    <lineage>
        <taxon>Bacteria</taxon>
        <taxon>Bacillati</taxon>
        <taxon>Bacillota</taxon>
        <taxon>Clostridia</taxon>
        <taxon>Eubacteriales</taxon>
        <taxon>Clostridiaceae</taxon>
        <taxon>Clostridium</taxon>
    </lineage>
</organism>
<dbReference type="PANTHER" id="PTHR10587">
    <property type="entry name" value="GLYCOSYL TRANSFERASE-RELATED"/>
    <property type="match status" value="1"/>
</dbReference>
<evidence type="ECO:0000313" key="3">
    <source>
        <dbReference type="Proteomes" id="UP000280586"/>
    </source>
</evidence>
<gene>
    <name evidence="2" type="ORF">CP523_14470</name>
</gene>
<dbReference type="Gene3D" id="3.20.20.370">
    <property type="entry name" value="Glycoside hydrolase/deacetylase"/>
    <property type="match status" value="1"/>
</dbReference>
<proteinExistence type="predicted"/>
<name>A0A9N7PN04_CLOSE</name>
<dbReference type="KEGG" id="csep:CP523_14470"/>
<accession>A0A9N7PN04</accession>
<dbReference type="InterPro" id="IPR002509">
    <property type="entry name" value="NODB_dom"/>
</dbReference>
<dbReference type="AlphaFoldDB" id="A0A9N7PN04"/>
<dbReference type="PANTHER" id="PTHR10587:SF128">
    <property type="entry name" value="POLYSACCHARIDE DEACETYLASE PDAB-RELATED"/>
    <property type="match status" value="1"/>
</dbReference>
<dbReference type="EMBL" id="CP023671">
    <property type="protein sequence ID" value="AYE35882.1"/>
    <property type="molecule type" value="Genomic_DNA"/>
</dbReference>
<sequence length="242" mass="28123">MGLLVVSMITSIFFRNNEKLVFSYMTKEQPIFRVDREDKAISITFDVNWAEEEHLIDILNVLDKYNVKATFFIMGKWVNYPEGNKEKLIKIKEGGHEIGNHSYVHPMFSKINDGRIKEELEKTDKIVEGTVGVKPKVFRFPSGDFNEKAYNTVSSLGYVPIQWDVDSVDWKESGAEIEYNRVMKKVKPGSIILFHNNAKYTSDNLDRIIPELQKAGYTFMPVGELIYNEDYYINEQGEQRKK</sequence>
<dbReference type="OrthoDB" id="9806342at2"/>
<evidence type="ECO:0000313" key="2">
    <source>
        <dbReference type="EMBL" id="AYE35882.1"/>
    </source>
</evidence>
<dbReference type="GO" id="GO:0016020">
    <property type="term" value="C:membrane"/>
    <property type="evidence" value="ECO:0007669"/>
    <property type="project" value="TreeGrafter"/>
</dbReference>
<dbReference type="GO" id="GO:0016810">
    <property type="term" value="F:hydrolase activity, acting on carbon-nitrogen (but not peptide) bonds"/>
    <property type="evidence" value="ECO:0007669"/>
    <property type="project" value="InterPro"/>
</dbReference>
<reference evidence="2 3" key="1">
    <citation type="submission" date="2017-09" db="EMBL/GenBank/DDBJ databases">
        <authorList>
            <person name="Thomas P."/>
            <person name="Seyboldt C."/>
        </authorList>
    </citation>
    <scope>NUCLEOTIDE SEQUENCE [LARGE SCALE GENOMIC DNA]</scope>
    <source>
        <strain evidence="2 3">DSM 7534</strain>
    </source>
</reference>
<evidence type="ECO:0000259" key="1">
    <source>
        <dbReference type="PROSITE" id="PS51677"/>
    </source>
</evidence>
<dbReference type="SUPFAM" id="SSF88713">
    <property type="entry name" value="Glycoside hydrolase/deacetylase"/>
    <property type="match status" value="1"/>
</dbReference>
<dbReference type="InterPro" id="IPR011330">
    <property type="entry name" value="Glyco_hydro/deAcase_b/a-brl"/>
</dbReference>
<dbReference type="PROSITE" id="PS51677">
    <property type="entry name" value="NODB"/>
    <property type="match status" value="1"/>
</dbReference>
<feature type="domain" description="NodB homology" evidence="1">
    <location>
        <begin position="39"/>
        <end position="220"/>
    </location>
</feature>